<sequence length="65" mass="7086">MNMQSLESIAAVSEAVAVIRHARGLKNPNDLPAGTPEWKAASDAFADDFLRALDGEPGVRSWWTF</sequence>
<dbReference type="EMBL" id="JFHE01000040">
    <property type="protein sequence ID" value="KDR27745.1"/>
    <property type="molecule type" value="Genomic_DNA"/>
</dbReference>
<evidence type="ECO:0000313" key="3">
    <source>
        <dbReference type="Proteomes" id="UP000027439"/>
    </source>
</evidence>
<evidence type="ECO:0000313" key="4">
    <source>
        <dbReference type="Proteomes" id="UP000597138"/>
    </source>
</evidence>
<dbReference type="Proteomes" id="UP000027439">
    <property type="component" value="Unassembled WGS sequence"/>
</dbReference>
<reference evidence="4" key="3">
    <citation type="journal article" date="2019" name="Int. J. Syst. Evol. Microbiol.">
        <title>The Global Catalogue of Microorganisms (GCM) 10K type strain sequencing project: providing services to taxonomists for standard genome sequencing and annotation.</title>
        <authorList>
            <consortium name="The Broad Institute Genomics Platform"/>
            <consortium name="The Broad Institute Genome Sequencing Center for Infectious Disease"/>
            <person name="Wu L."/>
            <person name="Ma J."/>
        </authorList>
    </citation>
    <scope>NUCLEOTIDE SEQUENCE [LARGE SCALE GENOMIC DNA]</scope>
    <source>
        <strain evidence="4">CGMCC 1.11013</strain>
    </source>
</reference>
<dbReference type="EMBL" id="BMEG01000001">
    <property type="protein sequence ID" value="GGD52312.1"/>
    <property type="molecule type" value="Genomic_DNA"/>
</dbReference>
<reference evidence="1" key="1">
    <citation type="journal article" date="2014" name="Int. J. Syst. Evol. Microbiol.">
        <title>Complete genome of a new Firmicutes species belonging to the dominant human colonic microbiota ('Ruminococcus bicirculans') reveals two chromosomes and a selective capacity to utilize plant glucans.</title>
        <authorList>
            <consortium name="NISC Comparative Sequencing Program"/>
            <person name="Wegmann U."/>
            <person name="Louis P."/>
            <person name="Goesmann A."/>
            <person name="Henrissat B."/>
            <person name="Duncan S.H."/>
            <person name="Flint H.J."/>
        </authorList>
    </citation>
    <scope>NUCLEOTIDE SEQUENCE</scope>
    <source>
        <strain evidence="1">CGMCC 1.11013</strain>
    </source>
</reference>
<evidence type="ECO:0000313" key="2">
    <source>
        <dbReference type="EMBL" id="KDR27745.1"/>
    </source>
</evidence>
<protein>
    <submittedName>
        <fullName evidence="2">Uncharacterized protein</fullName>
    </submittedName>
</protein>
<proteinExistence type="predicted"/>
<dbReference type="Proteomes" id="UP000597138">
    <property type="component" value="Unassembled WGS sequence"/>
</dbReference>
<name>A0A069NHD1_9BURK</name>
<keyword evidence="4" id="KW-1185">Reference proteome</keyword>
<gene>
    <name evidence="2" type="ORF">BG57_22385</name>
    <name evidence="1" type="ORF">GCM10010985_02540</name>
</gene>
<dbReference type="AlphaFoldDB" id="A0A069NHD1"/>
<evidence type="ECO:0000313" key="1">
    <source>
        <dbReference type="EMBL" id="GGD52312.1"/>
    </source>
</evidence>
<reference evidence="1" key="4">
    <citation type="submission" date="2024-05" db="EMBL/GenBank/DDBJ databases">
        <authorList>
            <person name="Sun Q."/>
            <person name="Zhou Y."/>
        </authorList>
    </citation>
    <scope>NUCLEOTIDE SEQUENCE</scope>
    <source>
        <strain evidence="1">CGMCC 1.11013</strain>
    </source>
</reference>
<accession>A0A069NHD1</accession>
<comment type="caution">
    <text evidence="2">The sequence shown here is derived from an EMBL/GenBank/DDBJ whole genome shotgun (WGS) entry which is preliminary data.</text>
</comment>
<dbReference type="eggNOG" id="ENOG5030XHD">
    <property type="taxonomic scope" value="Bacteria"/>
</dbReference>
<dbReference type="STRING" id="1071679.BG57_22385"/>
<organism evidence="2 3">
    <name type="scientific">Caballeronia grimmiae</name>
    <dbReference type="NCBI Taxonomy" id="1071679"/>
    <lineage>
        <taxon>Bacteria</taxon>
        <taxon>Pseudomonadati</taxon>
        <taxon>Pseudomonadota</taxon>
        <taxon>Betaproteobacteria</taxon>
        <taxon>Burkholderiales</taxon>
        <taxon>Burkholderiaceae</taxon>
        <taxon>Caballeronia</taxon>
    </lineage>
</organism>
<reference evidence="2 3" key="2">
    <citation type="submission" date="2014-03" db="EMBL/GenBank/DDBJ databases">
        <title>Draft Genome Sequences of Four Burkholderia Strains.</title>
        <authorList>
            <person name="Liu X.Y."/>
            <person name="Li C.X."/>
            <person name="Xu J.H."/>
        </authorList>
    </citation>
    <scope>NUCLEOTIDE SEQUENCE [LARGE SCALE GENOMIC DNA]</scope>
    <source>
        <strain evidence="2 3">R27</strain>
    </source>
</reference>